<dbReference type="HOGENOM" id="CLU_000445_88_6_9"/>
<dbReference type="PATRIC" id="fig|1158610.3.peg.355"/>
<dbReference type="Pfam" id="PF02311">
    <property type="entry name" value="AraC_binding"/>
    <property type="match status" value="1"/>
</dbReference>
<dbReference type="Gene3D" id="1.10.10.60">
    <property type="entry name" value="Homeodomain-like"/>
    <property type="match status" value="2"/>
</dbReference>
<dbReference type="InterPro" id="IPR009057">
    <property type="entry name" value="Homeodomain-like_sf"/>
</dbReference>
<keyword evidence="1" id="KW-0805">Transcription regulation</keyword>
<dbReference type="PROSITE" id="PS00041">
    <property type="entry name" value="HTH_ARAC_FAMILY_1"/>
    <property type="match status" value="1"/>
</dbReference>
<dbReference type="PRINTS" id="PR00032">
    <property type="entry name" value="HTHARAC"/>
</dbReference>
<dbReference type="PROSITE" id="PS01124">
    <property type="entry name" value="HTH_ARAC_FAMILY_2"/>
    <property type="match status" value="1"/>
</dbReference>
<dbReference type="SUPFAM" id="SSF46689">
    <property type="entry name" value="Homeodomain-like"/>
    <property type="match status" value="2"/>
</dbReference>
<dbReference type="InterPro" id="IPR018060">
    <property type="entry name" value="HTH_AraC"/>
</dbReference>
<dbReference type="PANTHER" id="PTHR43280">
    <property type="entry name" value="ARAC-FAMILY TRANSCRIPTIONAL REGULATOR"/>
    <property type="match status" value="1"/>
</dbReference>
<dbReference type="InterPro" id="IPR003313">
    <property type="entry name" value="AraC-bd"/>
</dbReference>
<evidence type="ECO:0000256" key="3">
    <source>
        <dbReference type="ARBA" id="ARBA00023163"/>
    </source>
</evidence>
<dbReference type="SMART" id="SM00342">
    <property type="entry name" value="HTH_ARAC"/>
    <property type="match status" value="1"/>
</dbReference>
<accession>R3U4F6</accession>
<comment type="caution">
    <text evidence="5">The sequence shown here is derived from an EMBL/GenBank/DDBJ whole genome shotgun (WGS) entry which is preliminary data.</text>
</comment>
<dbReference type="GO" id="GO:0003700">
    <property type="term" value="F:DNA-binding transcription factor activity"/>
    <property type="evidence" value="ECO:0007669"/>
    <property type="project" value="InterPro"/>
</dbReference>
<reference evidence="5 6" key="1">
    <citation type="submission" date="2013-02" db="EMBL/GenBank/DDBJ databases">
        <title>The Genome Sequence of Enterococcus phoeniculicola BAA-412.</title>
        <authorList>
            <consortium name="The Broad Institute Genome Sequencing Platform"/>
            <consortium name="The Broad Institute Genome Sequencing Center for Infectious Disease"/>
            <person name="Earl A.M."/>
            <person name="Gilmore M.S."/>
            <person name="Lebreton F."/>
            <person name="Walker B."/>
            <person name="Young S.K."/>
            <person name="Zeng Q."/>
            <person name="Gargeya S."/>
            <person name="Fitzgerald M."/>
            <person name="Haas B."/>
            <person name="Abouelleil A."/>
            <person name="Alvarado L."/>
            <person name="Arachchi H.M."/>
            <person name="Berlin A.M."/>
            <person name="Chapman S.B."/>
            <person name="Dewar J."/>
            <person name="Goldberg J."/>
            <person name="Griggs A."/>
            <person name="Gujja S."/>
            <person name="Hansen M."/>
            <person name="Howarth C."/>
            <person name="Imamovic A."/>
            <person name="Larimer J."/>
            <person name="McCowan C."/>
            <person name="Murphy C."/>
            <person name="Neiman D."/>
            <person name="Pearson M."/>
            <person name="Priest M."/>
            <person name="Roberts A."/>
            <person name="Saif S."/>
            <person name="Shea T."/>
            <person name="Sisk P."/>
            <person name="Sykes S."/>
            <person name="Wortman J."/>
            <person name="Nusbaum C."/>
            <person name="Birren B."/>
        </authorList>
    </citation>
    <scope>NUCLEOTIDE SEQUENCE [LARGE SCALE GENOMIC DNA]</scope>
    <source>
        <strain evidence="5 6">ATCC BAA-412</strain>
    </source>
</reference>
<protein>
    <recommendedName>
        <fullName evidence="4">HTH araC/xylS-type domain-containing protein</fullName>
    </recommendedName>
</protein>
<dbReference type="STRING" id="154621.RV11_GL003325"/>
<dbReference type="GO" id="GO:0043565">
    <property type="term" value="F:sequence-specific DNA binding"/>
    <property type="evidence" value="ECO:0007669"/>
    <property type="project" value="InterPro"/>
</dbReference>
<keyword evidence="2" id="KW-0238">DNA-binding</keyword>
<evidence type="ECO:0000259" key="4">
    <source>
        <dbReference type="PROSITE" id="PS01124"/>
    </source>
</evidence>
<dbReference type="InterPro" id="IPR020449">
    <property type="entry name" value="Tscrpt_reg_AraC-type_HTH"/>
</dbReference>
<dbReference type="SUPFAM" id="SSF51215">
    <property type="entry name" value="Regulatory protein AraC"/>
    <property type="match status" value="1"/>
</dbReference>
<sequence length="282" mass="32281">MFMFEPTNYVIGHTGPITFELAGKFFSEIPWQHLPRVNHNYELFIGIKDTLHLLIEGEVLAVKPGDVLLIPPYTSFSGQQESPGGLSFYWLHFLAPASLFSIQSFDRLQKTKLESAFVWPLYAEGLASTNELILFQQLILAMKHSVWQPELLDSFTKTLLLSLSATTKQSLLTTSKSQENHLIGFVTDWLQKNYAQPITVQETANNFGYNKAYLSHLFSKTMGTTMTSYLQQQRMDKAKTLLLESPKTIKEIAQDVGFQDEKYFSRLFKKMVSVSPTDYRRK</sequence>
<gene>
    <name evidence="5" type="ORF">UC3_00380</name>
</gene>
<dbReference type="EMBL" id="AJAT01000007">
    <property type="protein sequence ID" value="EOL48829.1"/>
    <property type="molecule type" value="Genomic_DNA"/>
</dbReference>
<proteinExistence type="predicted"/>
<dbReference type="InterPro" id="IPR037923">
    <property type="entry name" value="HTH-like"/>
</dbReference>
<keyword evidence="3" id="KW-0804">Transcription</keyword>
<evidence type="ECO:0000313" key="6">
    <source>
        <dbReference type="Proteomes" id="UP000013785"/>
    </source>
</evidence>
<organism evidence="5 6">
    <name type="scientific">Enterococcus phoeniculicola ATCC BAA-412</name>
    <dbReference type="NCBI Taxonomy" id="1158610"/>
    <lineage>
        <taxon>Bacteria</taxon>
        <taxon>Bacillati</taxon>
        <taxon>Bacillota</taxon>
        <taxon>Bacilli</taxon>
        <taxon>Lactobacillales</taxon>
        <taxon>Enterococcaceae</taxon>
        <taxon>Enterococcus</taxon>
    </lineage>
</organism>
<keyword evidence="6" id="KW-1185">Reference proteome</keyword>
<dbReference type="eggNOG" id="COG2207">
    <property type="taxonomic scope" value="Bacteria"/>
</dbReference>
<dbReference type="PANTHER" id="PTHR43280:SF2">
    <property type="entry name" value="HTH-TYPE TRANSCRIPTIONAL REGULATOR EXSA"/>
    <property type="match status" value="1"/>
</dbReference>
<name>R3U4F6_9ENTE</name>
<evidence type="ECO:0000256" key="1">
    <source>
        <dbReference type="ARBA" id="ARBA00023015"/>
    </source>
</evidence>
<evidence type="ECO:0000313" key="5">
    <source>
        <dbReference type="EMBL" id="EOL48829.1"/>
    </source>
</evidence>
<dbReference type="InterPro" id="IPR018062">
    <property type="entry name" value="HTH_AraC-typ_CS"/>
</dbReference>
<dbReference type="Proteomes" id="UP000013785">
    <property type="component" value="Unassembled WGS sequence"/>
</dbReference>
<dbReference type="AlphaFoldDB" id="R3U4F6"/>
<dbReference type="Pfam" id="PF12833">
    <property type="entry name" value="HTH_18"/>
    <property type="match status" value="1"/>
</dbReference>
<evidence type="ECO:0000256" key="2">
    <source>
        <dbReference type="ARBA" id="ARBA00023125"/>
    </source>
</evidence>
<feature type="domain" description="HTH araC/xylS-type" evidence="4">
    <location>
        <begin position="184"/>
        <end position="282"/>
    </location>
</feature>